<comment type="caution">
    <text evidence="9">The sequence shown here is derived from an EMBL/GenBank/DDBJ whole genome shotgun (WGS) entry which is preliminary data.</text>
</comment>
<dbReference type="PANTHER" id="PTHR43788">
    <property type="entry name" value="DNA2/NAM7 HELICASE FAMILY MEMBER"/>
    <property type="match status" value="1"/>
</dbReference>
<dbReference type="Gene3D" id="3.40.50.300">
    <property type="entry name" value="P-loop containing nucleotide triphosphate hydrolases"/>
    <property type="match status" value="3"/>
</dbReference>
<dbReference type="InterPro" id="IPR027417">
    <property type="entry name" value="P-loop_NTPase"/>
</dbReference>
<evidence type="ECO:0000256" key="4">
    <source>
        <dbReference type="ARBA" id="ARBA00022806"/>
    </source>
</evidence>
<dbReference type="Pfam" id="PF13086">
    <property type="entry name" value="AAA_11"/>
    <property type="match status" value="1"/>
</dbReference>
<dbReference type="Pfam" id="PF01396">
    <property type="entry name" value="Zn_ribbon_Top1"/>
    <property type="match status" value="1"/>
</dbReference>
<evidence type="ECO:0000256" key="1">
    <source>
        <dbReference type="ARBA" id="ARBA00007913"/>
    </source>
</evidence>
<dbReference type="Pfam" id="PF13087">
    <property type="entry name" value="AAA_12"/>
    <property type="match status" value="1"/>
</dbReference>
<dbReference type="InterPro" id="IPR025202">
    <property type="entry name" value="PLD-like_dom"/>
</dbReference>
<name>A0ABS0YR46_9BACT</name>
<dbReference type="RefSeq" id="WP_199394940.1">
    <property type="nucleotide sequence ID" value="NZ_JAEMHK010000006.1"/>
</dbReference>
<evidence type="ECO:0000256" key="3">
    <source>
        <dbReference type="ARBA" id="ARBA00022801"/>
    </source>
</evidence>
<accession>A0ABS0YR46</accession>
<dbReference type="PROSITE" id="PS50035">
    <property type="entry name" value="PLD"/>
    <property type="match status" value="1"/>
</dbReference>
<evidence type="ECO:0000256" key="5">
    <source>
        <dbReference type="ARBA" id="ARBA00022840"/>
    </source>
</evidence>
<dbReference type="CDD" id="cd18808">
    <property type="entry name" value="SF1_C_Upf1"/>
    <property type="match status" value="1"/>
</dbReference>
<evidence type="ECO:0000259" key="8">
    <source>
        <dbReference type="PROSITE" id="PS50035"/>
    </source>
</evidence>
<dbReference type="InterPro" id="IPR047187">
    <property type="entry name" value="SF1_C_Upf1"/>
</dbReference>
<evidence type="ECO:0000256" key="7">
    <source>
        <dbReference type="SAM" id="MobiDB-lite"/>
    </source>
</evidence>
<keyword evidence="3" id="KW-0378">Hydrolase</keyword>
<feature type="region of interest" description="Disordered" evidence="7">
    <location>
        <begin position="49"/>
        <end position="119"/>
    </location>
</feature>
<dbReference type="Gene3D" id="3.30.870.10">
    <property type="entry name" value="Endonuclease Chain A"/>
    <property type="match status" value="1"/>
</dbReference>
<dbReference type="Gene3D" id="3.30.65.10">
    <property type="entry name" value="Bacterial Topoisomerase I, domain 1"/>
    <property type="match status" value="1"/>
</dbReference>
<proteinExistence type="inferred from homology"/>
<feature type="domain" description="PLD phosphodiesterase" evidence="8">
    <location>
        <begin position="1011"/>
        <end position="1033"/>
    </location>
</feature>
<feature type="coiled-coil region" evidence="6">
    <location>
        <begin position="465"/>
        <end position="523"/>
    </location>
</feature>
<evidence type="ECO:0000313" key="9">
    <source>
        <dbReference type="EMBL" id="MBJ6800431.1"/>
    </source>
</evidence>
<dbReference type="SUPFAM" id="SSF52540">
    <property type="entry name" value="P-loop containing nucleoside triphosphate hydrolases"/>
    <property type="match status" value="1"/>
</dbReference>
<dbReference type="PANTHER" id="PTHR43788:SF8">
    <property type="entry name" value="DNA-BINDING PROTEIN SMUBP-2"/>
    <property type="match status" value="1"/>
</dbReference>
<dbReference type="Pfam" id="PF13091">
    <property type="entry name" value="PLDc_2"/>
    <property type="match status" value="1"/>
</dbReference>
<keyword evidence="2" id="KW-0547">Nucleotide-binding</keyword>
<keyword evidence="6" id="KW-0175">Coiled coil</keyword>
<feature type="compositionally biased region" description="Polar residues" evidence="7">
    <location>
        <begin position="67"/>
        <end position="93"/>
    </location>
</feature>
<comment type="similarity">
    <text evidence="1">Belongs to the DNA2/NAM7 helicase family.</text>
</comment>
<dbReference type="SMART" id="SM00382">
    <property type="entry name" value="AAA"/>
    <property type="match status" value="1"/>
</dbReference>
<dbReference type="InterPro" id="IPR041679">
    <property type="entry name" value="DNA2/NAM7-like_C"/>
</dbReference>
<sequence>MAIRPYLQKSIVELEALATEAADRELLQVLHAELEHRVTPRAVRLRDRVKEQLKSAKSAQPPLPGITTPTQQPTKVRANQQRNLFESTPSPKSRSQRDPAHEASGDGSQQQANHTSAKKGVIRACGNIPGVPSPRTFNLDKTLKLNVAKDASNAVIYEAALKELVKEMKRDGAAARQVLLRDGQSVDLGAQDFGYQFRYEDEADLFEGAAVTASVDGVQAEGKIAAIMGETLLIALSANFGPHIDTCLLKVDNTAMLEALRARLEKIGQGATTGFNHKLADAVVANIGEMVQPDPLPKNTQGLNKLQQQAVTGMLANEIYYLWGPPGTGKTETLSALALELIDQEKRLLVCSNTNQAVDQILLKLCKRFDGQSSLVSDGGIIRVGTIAHNELGRDWADKITVDGIVERRSVELRDRKMVLEPQLDAINKAAARASEVVSLFNQLDKVAAEADKQAELFQNAVKVYKTAEENKQRLLMRKQELELERTAVVSAGTLRRLVMRSLEKIDEDLIKANRDLARAESLLPAARDQREHAQQHTAAAAEAADTLRRSMAPYDRSIAEKVLDEFDAKRRPILDELSEIEAQLNDIRKTVLDGAHIIGATVTKAYLSSQMFSAFDVVVVDEASMVMLPALYHACGMAKEKVVISGDSKQLAPIVLTKQQAIFDSIGKSVFETAGIGLGRKYVAKRVTMLQEQYRMEDPICQLITRMYDNQLRTSKTRKENLPIPAPFNATLTIIDTSSVGPFANRDSSKSRYNVMNALAIRNLCRHFADKGCLTTNRDIGVATPYTAQAKLLRQALAEFGNNLQAGTVHRYQGDEKTVMVLDIPDSGEHRAGYFLEGTTPDHPGSLLFNVGLSRAKEHLIVCANLSYLDSKLPGTAFLREILFQMQRKGAVVDVRDVLALYPVVDDLRKLGKQFDLSAEAEQTGLFNEREFDQVILADLEQAQHSIAIYSGFITPQRVAGYAVTFRRKLGEGVRIRCVTRSPRKNGSIAPEDGKAALDGLEQMGCIVDTRGDIHEKAVLIDEKVIWFGSLNPLSYSMGTSEMMVRVESETMTLAFAALLALERGAKAEKMKGATTKAENPRCEGCGARCAWMKGKYGPYWECENCGWKQNHGAARRGAGQRQTVPPHGEDRTCSKCGRPMKLRNGRFGNFYGCTGYPDCNHREKP</sequence>
<keyword evidence="4" id="KW-0347">Helicase</keyword>
<dbReference type="EMBL" id="JAEMHK010000006">
    <property type="protein sequence ID" value="MBJ6800431.1"/>
    <property type="molecule type" value="Genomic_DNA"/>
</dbReference>
<evidence type="ECO:0000313" key="10">
    <source>
        <dbReference type="Proteomes" id="UP000641025"/>
    </source>
</evidence>
<dbReference type="InterPro" id="IPR013498">
    <property type="entry name" value="Topo_IA_Znf"/>
</dbReference>
<dbReference type="SUPFAM" id="SSF56024">
    <property type="entry name" value="Phospholipase D/nuclease"/>
    <property type="match status" value="1"/>
</dbReference>
<dbReference type="InterPro" id="IPR003593">
    <property type="entry name" value="AAA+_ATPase"/>
</dbReference>
<reference evidence="9 10" key="1">
    <citation type="submission" date="2020-12" db="EMBL/GenBank/DDBJ databases">
        <title>Geomonas sp. Red259, isolated from paddy soil.</title>
        <authorList>
            <person name="Xu Z."/>
            <person name="Zhang Z."/>
            <person name="Masuda Y."/>
            <person name="Itoh H."/>
            <person name="Senoo K."/>
        </authorList>
    </citation>
    <scope>NUCLEOTIDE SEQUENCE [LARGE SCALE GENOMIC DNA]</scope>
    <source>
        <strain evidence="9 10">Red259</strain>
    </source>
</reference>
<keyword evidence="10" id="KW-1185">Reference proteome</keyword>
<evidence type="ECO:0000256" key="6">
    <source>
        <dbReference type="SAM" id="Coils"/>
    </source>
</evidence>
<dbReference type="InterPro" id="IPR050534">
    <property type="entry name" value="Coronavir_polyprotein_1ab"/>
</dbReference>
<gene>
    <name evidence="9" type="ORF">JFN90_09820</name>
</gene>
<feature type="compositionally biased region" description="Polar residues" evidence="7">
    <location>
        <begin position="106"/>
        <end position="115"/>
    </location>
</feature>
<dbReference type="InterPro" id="IPR001736">
    <property type="entry name" value="PLipase_D/transphosphatidylase"/>
</dbReference>
<dbReference type="SUPFAM" id="SSF57783">
    <property type="entry name" value="Zinc beta-ribbon"/>
    <property type="match status" value="1"/>
</dbReference>
<dbReference type="InterPro" id="IPR041677">
    <property type="entry name" value="DNA2/NAM7_AAA_11"/>
</dbReference>
<dbReference type="Proteomes" id="UP000641025">
    <property type="component" value="Unassembled WGS sequence"/>
</dbReference>
<feature type="compositionally biased region" description="Basic and acidic residues" evidence="7">
    <location>
        <begin position="95"/>
        <end position="104"/>
    </location>
</feature>
<organism evidence="9 10">
    <name type="scientific">Geomonas propionica</name>
    <dbReference type="NCBI Taxonomy" id="2798582"/>
    <lineage>
        <taxon>Bacteria</taxon>
        <taxon>Pseudomonadati</taxon>
        <taxon>Thermodesulfobacteriota</taxon>
        <taxon>Desulfuromonadia</taxon>
        <taxon>Geobacterales</taxon>
        <taxon>Geobacteraceae</taxon>
        <taxon>Geomonas</taxon>
    </lineage>
</organism>
<keyword evidence="5" id="KW-0067">ATP-binding</keyword>
<evidence type="ECO:0000256" key="2">
    <source>
        <dbReference type="ARBA" id="ARBA00022741"/>
    </source>
</evidence>
<protein>
    <submittedName>
        <fullName evidence="9">AAA family ATPase</fullName>
    </submittedName>
</protein>